<reference evidence="3 4" key="1">
    <citation type="submission" date="2019-04" db="EMBL/GenBank/DDBJ databases">
        <title>An improved genome assembly and genetic linkage map for asparagus bean, Vigna unguiculata ssp. sesquipedialis.</title>
        <authorList>
            <person name="Xia Q."/>
            <person name="Zhang R."/>
            <person name="Dong Y."/>
        </authorList>
    </citation>
    <scope>NUCLEOTIDE SEQUENCE [LARGE SCALE GENOMIC DNA]</scope>
    <source>
        <tissue evidence="3">Leaf</tissue>
    </source>
</reference>
<feature type="compositionally biased region" description="Polar residues" evidence="1">
    <location>
        <begin position="302"/>
        <end position="331"/>
    </location>
</feature>
<sequence length="782" mass="85715">MNGGGEHVAAESGVPVAAEKVVQSVKEIVDCTEHEIYAVLEECDMDVNRAVEKLLSQDTFHEVKSKREKKKEGAFNSRTRGKNVGLSRGGKTSSGRDCSVVQSGLTHVTYNEHYKANGKGEGGSVCVSASVMGPTTHDLVKSINSDYFSNDNGRQSLITRHSVLDSVQASSGPQPSITGVKKGHLSMADIVRMGRTSSQDVVNNFNTSGVSACRNLESSLGLPRQNHSEQQVFHDEWPVIEHPIARDSQAPNMYASNSNGPLEHPSLHVAALCSHRNSELDVAPVSWRDVACDDVVSEETESASMSTKHALLSSNTGLQSHSNPNFGNTLSPDHRSSYKHHEDVSSSASMFQRLSIGESKPEVPTFEDDPSVVIPIHLQALGADCSHLSFGTYNSGSNSASVVLTSTHLSKNVMEVKSAAVDDSSAQFLDARQFFFFFFISCFGIYNYGDKQLGFDVPKKAAGDKNSDFLSSPKQWPVNHIIPQEIVEHEHNIAASFSDRSFLTSRWVNTSLPLKQPGLGSRNHSTFPREQYADPNSIPGDLLAFLTSQSQPARHSNEVSSISNPAISMSNVIEPSAFSLPMRSALPQDPTIQSSTHFHQFLDKKGYLSLPSPQAFSGHTAHEYPADMKYNLVQNGNEFLINRLPPRATARDSFGYGNLGSSVYSSESFLANLSPSHVIPSSNLNETLSSQYRGGHNLSSLHQHDSFSHWDYGSESRSSFIPERTQSNFLGHPNQASLLQYASPGYFNLNHAQPRVLEEHQHPGSFQDLSSKHLHQFWQHNN</sequence>
<dbReference type="EMBL" id="CP039345">
    <property type="protein sequence ID" value="QCD79597.1"/>
    <property type="molecule type" value="Genomic_DNA"/>
</dbReference>
<evidence type="ECO:0000313" key="4">
    <source>
        <dbReference type="Proteomes" id="UP000501690"/>
    </source>
</evidence>
<evidence type="ECO:0000313" key="3">
    <source>
        <dbReference type="EMBL" id="QCD79597.1"/>
    </source>
</evidence>
<feature type="domain" description="GBF-interacting protein 1 N-terminal" evidence="2">
    <location>
        <begin position="14"/>
        <end position="72"/>
    </location>
</feature>
<dbReference type="Pfam" id="PF06972">
    <property type="entry name" value="GIP1_N"/>
    <property type="match status" value="1"/>
</dbReference>
<dbReference type="PANTHER" id="PTHR46445">
    <property type="entry name" value="RNA POLYMERASE II DEGRADATION FACTOR-LIKE PROTEIN (DUF1296)"/>
    <property type="match status" value="1"/>
</dbReference>
<proteinExistence type="predicted"/>
<organism evidence="3 4">
    <name type="scientific">Vigna unguiculata</name>
    <name type="common">Cowpea</name>
    <dbReference type="NCBI Taxonomy" id="3917"/>
    <lineage>
        <taxon>Eukaryota</taxon>
        <taxon>Viridiplantae</taxon>
        <taxon>Streptophyta</taxon>
        <taxon>Embryophyta</taxon>
        <taxon>Tracheophyta</taxon>
        <taxon>Spermatophyta</taxon>
        <taxon>Magnoliopsida</taxon>
        <taxon>eudicotyledons</taxon>
        <taxon>Gunneridae</taxon>
        <taxon>Pentapetalae</taxon>
        <taxon>rosids</taxon>
        <taxon>fabids</taxon>
        <taxon>Fabales</taxon>
        <taxon>Fabaceae</taxon>
        <taxon>Papilionoideae</taxon>
        <taxon>50 kb inversion clade</taxon>
        <taxon>NPAAA clade</taxon>
        <taxon>indigoferoid/millettioid clade</taxon>
        <taxon>Phaseoleae</taxon>
        <taxon>Vigna</taxon>
    </lineage>
</organism>
<dbReference type="SUPFAM" id="SSF46934">
    <property type="entry name" value="UBA-like"/>
    <property type="match status" value="1"/>
</dbReference>
<evidence type="ECO:0000256" key="1">
    <source>
        <dbReference type="SAM" id="MobiDB-lite"/>
    </source>
</evidence>
<dbReference type="InterPro" id="IPR009060">
    <property type="entry name" value="UBA-like_sf"/>
</dbReference>
<dbReference type="AlphaFoldDB" id="A0A4D6KUM6"/>
<accession>A0A4D6KUM6</accession>
<feature type="region of interest" description="Disordered" evidence="1">
    <location>
        <begin position="302"/>
        <end position="342"/>
    </location>
</feature>
<dbReference type="PANTHER" id="PTHR46445:SF14">
    <property type="entry name" value="DUF1296 FAMILY PROTEIN"/>
    <property type="match status" value="1"/>
</dbReference>
<dbReference type="Proteomes" id="UP000501690">
    <property type="component" value="Linkage Group LG1"/>
</dbReference>
<evidence type="ECO:0000259" key="2">
    <source>
        <dbReference type="Pfam" id="PF06972"/>
    </source>
</evidence>
<keyword evidence="4" id="KW-1185">Reference proteome</keyword>
<name>A0A4D6KUM6_VIGUN</name>
<feature type="region of interest" description="Disordered" evidence="1">
    <location>
        <begin position="65"/>
        <end position="98"/>
    </location>
</feature>
<protein>
    <submittedName>
        <fullName evidence="3">GBF-interacting protein 1</fullName>
    </submittedName>
</protein>
<gene>
    <name evidence="3" type="ORF">DEO72_LG1g3242</name>
</gene>
<dbReference type="InterPro" id="IPR009719">
    <property type="entry name" value="GIP1_N"/>
</dbReference>
<feature type="compositionally biased region" description="Basic and acidic residues" evidence="1">
    <location>
        <begin position="332"/>
        <end position="342"/>
    </location>
</feature>